<name>A0AAE0GER1_9CHLO</name>
<evidence type="ECO:0000313" key="3">
    <source>
        <dbReference type="Proteomes" id="UP001190700"/>
    </source>
</evidence>
<evidence type="ECO:0000256" key="1">
    <source>
        <dbReference type="SAM" id="MobiDB-lite"/>
    </source>
</evidence>
<feature type="region of interest" description="Disordered" evidence="1">
    <location>
        <begin position="81"/>
        <end position="100"/>
    </location>
</feature>
<accession>A0AAE0GER1</accession>
<evidence type="ECO:0000313" key="2">
    <source>
        <dbReference type="EMBL" id="KAK3276642.1"/>
    </source>
</evidence>
<organism evidence="2 3">
    <name type="scientific">Cymbomonas tetramitiformis</name>
    <dbReference type="NCBI Taxonomy" id="36881"/>
    <lineage>
        <taxon>Eukaryota</taxon>
        <taxon>Viridiplantae</taxon>
        <taxon>Chlorophyta</taxon>
        <taxon>Pyramimonadophyceae</taxon>
        <taxon>Pyramimonadales</taxon>
        <taxon>Pyramimonadaceae</taxon>
        <taxon>Cymbomonas</taxon>
    </lineage>
</organism>
<proteinExistence type="predicted"/>
<reference evidence="2 3" key="1">
    <citation type="journal article" date="2015" name="Genome Biol. Evol.">
        <title>Comparative Genomics of a Bacterivorous Green Alga Reveals Evolutionary Causalities and Consequences of Phago-Mixotrophic Mode of Nutrition.</title>
        <authorList>
            <person name="Burns J.A."/>
            <person name="Paasch A."/>
            <person name="Narechania A."/>
            <person name="Kim E."/>
        </authorList>
    </citation>
    <scope>NUCLEOTIDE SEQUENCE [LARGE SCALE GENOMIC DNA]</scope>
    <source>
        <strain evidence="2 3">PLY_AMNH</strain>
    </source>
</reference>
<keyword evidence="3" id="KW-1185">Reference proteome</keyword>
<feature type="region of interest" description="Disordered" evidence="1">
    <location>
        <begin position="254"/>
        <end position="319"/>
    </location>
</feature>
<dbReference type="Proteomes" id="UP001190700">
    <property type="component" value="Unassembled WGS sequence"/>
</dbReference>
<dbReference type="EMBL" id="LGRX02006449">
    <property type="protein sequence ID" value="KAK3276642.1"/>
    <property type="molecule type" value="Genomic_DNA"/>
</dbReference>
<sequence length="319" mass="34921">MANFTSRVSSVIEYLCCVLGGTVKVALGAEPLAQAPVPPLAQPVVRGAKPLAPLITHNAEILEHGAKPAAQRQILELRAGPQVRDELRPAPPAHGAGPKTRGPALHLVQLLVHTAEPLEVHGTMELAQSAQQQLQLGSALLVTTAAHGHRATRCAADSSRAREAAVGAVMQSCRRAMNSSQCPIQCRHCKPRSRRCSRCNRGSTSHNRCRCTTRRNWCRARAEQLLEHVERQVRRRQTHEIRLGVRTVTAQLGMQSSAATQHGKPLERGSQWRKPRAKPQSSDQLETTQLLELRVGPQPRGELEGLRRRNCINETGTGE</sequence>
<gene>
    <name evidence="2" type="ORF">CYMTET_15301</name>
</gene>
<protein>
    <submittedName>
        <fullName evidence="2">Uncharacterized protein</fullName>
    </submittedName>
</protein>
<feature type="compositionally biased region" description="Polar residues" evidence="1">
    <location>
        <begin position="279"/>
        <end position="290"/>
    </location>
</feature>
<comment type="caution">
    <text evidence="2">The sequence shown here is derived from an EMBL/GenBank/DDBJ whole genome shotgun (WGS) entry which is preliminary data.</text>
</comment>
<dbReference type="AlphaFoldDB" id="A0AAE0GER1"/>